<dbReference type="GO" id="GO:0046394">
    <property type="term" value="P:carboxylic acid biosynthetic process"/>
    <property type="evidence" value="ECO:0007669"/>
    <property type="project" value="UniProtKB-ARBA"/>
</dbReference>
<dbReference type="OrthoDB" id="9805628at2"/>
<dbReference type="InterPro" id="IPR036038">
    <property type="entry name" value="Aminotransferase-like"/>
</dbReference>
<dbReference type="EC" id="4.1.3.38" evidence="5"/>
<sequence length="287" mass="32484">MIISMNGSLCEEKEAVVSAYDHGFLYGMGLFETFRTYQGKAFLLKEHLERLALGCKELAIQLKIGLAYWEQQIEQLLAVNHLQDGYFRLSVSAGTDLLGLPTNEYLTPTVILYVKALPVMDDQLYVKGKPLQQLRLRRNSPEGEWRLKSFHYMNNIMAKRELMEYPWAAGAEGLFLNQAGVVAEGIVSNVFFIKEGKCYTPEVDTGILPGITRQKVIDLAEQLNIRLEQGLYSWEELAAADEIFLTNSIQELVPVTTLFDLEGNQQQISEGIIGPVTHKLLAEYRLF</sequence>
<dbReference type="PANTHER" id="PTHR42743:SF11">
    <property type="entry name" value="AMINODEOXYCHORISMATE LYASE"/>
    <property type="match status" value="1"/>
</dbReference>
<comment type="similarity">
    <text evidence="2">Belongs to the class-IV pyridoxal-phosphate-dependent aminotransferase family.</text>
</comment>
<reference evidence="6" key="1">
    <citation type="submission" date="2018-11" db="EMBL/GenBank/DDBJ databases">
        <title>Complete genome sequence of Paenibacillus sp. ML311-T8.</title>
        <authorList>
            <person name="Nam Y.-D."/>
            <person name="Kang J."/>
            <person name="Chung W.-H."/>
            <person name="Park Y.S."/>
        </authorList>
    </citation>
    <scope>NUCLEOTIDE SEQUENCE [LARGE SCALE GENOMIC DNA]</scope>
    <source>
        <strain evidence="6">ML311-T8</strain>
    </source>
</reference>
<organism evidence="5 6">
    <name type="scientific">Paenibacillus psychroresistens</name>
    <dbReference type="NCBI Taxonomy" id="1778678"/>
    <lineage>
        <taxon>Bacteria</taxon>
        <taxon>Bacillati</taxon>
        <taxon>Bacillota</taxon>
        <taxon>Bacilli</taxon>
        <taxon>Bacillales</taxon>
        <taxon>Paenibacillaceae</taxon>
        <taxon>Paenibacillus</taxon>
    </lineage>
</organism>
<comment type="subunit">
    <text evidence="3">Homodimer.</text>
</comment>
<keyword evidence="6" id="KW-1185">Reference proteome</keyword>
<evidence type="ECO:0000256" key="4">
    <source>
        <dbReference type="ARBA" id="ARBA00022898"/>
    </source>
</evidence>
<dbReference type="GO" id="GO:0008652">
    <property type="term" value="P:amino acid biosynthetic process"/>
    <property type="evidence" value="ECO:0007669"/>
    <property type="project" value="UniProtKB-ARBA"/>
</dbReference>
<name>A0A6B8RAD9_9BACL</name>
<dbReference type="Gene3D" id="3.20.10.10">
    <property type="entry name" value="D-amino Acid Aminotransferase, subunit A, domain 2"/>
    <property type="match status" value="1"/>
</dbReference>
<evidence type="ECO:0000256" key="3">
    <source>
        <dbReference type="ARBA" id="ARBA00011738"/>
    </source>
</evidence>
<dbReference type="SUPFAM" id="SSF56752">
    <property type="entry name" value="D-aminoacid aminotransferase-like PLP-dependent enzymes"/>
    <property type="match status" value="1"/>
</dbReference>
<dbReference type="Proteomes" id="UP000426246">
    <property type="component" value="Chromosome"/>
</dbReference>
<gene>
    <name evidence="5" type="primary">pabC</name>
    <name evidence="5" type="ORF">EHS13_01650</name>
</gene>
<dbReference type="EMBL" id="CP034235">
    <property type="protein sequence ID" value="QGQ93711.1"/>
    <property type="molecule type" value="Genomic_DNA"/>
</dbReference>
<dbReference type="Pfam" id="PF01063">
    <property type="entry name" value="Aminotran_4"/>
    <property type="match status" value="1"/>
</dbReference>
<dbReference type="KEGG" id="ppsc:EHS13_01650"/>
<dbReference type="Gene3D" id="3.30.470.10">
    <property type="match status" value="1"/>
</dbReference>
<dbReference type="NCBIfam" id="NF005800">
    <property type="entry name" value="PRK07650.1"/>
    <property type="match status" value="1"/>
</dbReference>
<dbReference type="GO" id="GO:0008696">
    <property type="term" value="F:4-amino-4-deoxychorismate lyase activity"/>
    <property type="evidence" value="ECO:0007669"/>
    <property type="project" value="UniProtKB-EC"/>
</dbReference>
<evidence type="ECO:0000256" key="2">
    <source>
        <dbReference type="ARBA" id="ARBA00009320"/>
    </source>
</evidence>
<dbReference type="InterPro" id="IPR043131">
    <property type="entry name" value="BCAT-like_N"/>
</dbReference>
<evidence type="ECO:0000313" key="6">
    <source>
        <dbReference type="Proteomes" id="UP000426246"/>
    </source>
</evidence>
<dbReference type="InterPro" id="IPR050571">
    <property type="entry name" value="Class-IV_PLP-Dep_Aminotrnsfr"/>
</dbReference>
<dbReference type="InterPro" id="IPR043132">
    <property type="entry name" value="BCAT-like_C"/>
</dbReference>
<keyword evidence="4" id="KW-0663">Pyridoxal phosphate</keyword>
<keyword evidence="5" id="KW-0456">Lyase</keyword>
<dbReference type="FunFam" id="3.20.10.10:FF:000002">
    <property type="entry name" value="D-alanine aminotransferase"/>
    <property type="match status" value="1"/>
</dbReference>
<evidence type="ECO:0000313" key="5">
    <source>
        <dbReference type="EMBL" id="QGQ93711.1"/>
    </source>
</evidence>
<dbReference type="GO" id="GO:0005829">
    <property type="term" value="C:cytosol"/>
    <property type="evidence" value="ECO:0007669"/>
    <property type="project" value="TreeGrafter"/>
</dbReference>
<proteinExistence type="inferred from homology"/>
<dbReference type="RefSeq" id="WP_155698708.1">
    <property type="nucleotide sequence ID" value="NZ_CP034235.1"/>
</dbReference>
<dbReference type="InterPro" id="IPR001544">
    <property type="entry name" value="Aminotrans_IV"/>
</dbReference>
<comment type="cofactor">
    <cofactor evidence="1">
        <name>pyridoxal 5'-phosphate</name>
        <dbReference type="ChEBI" id="CHEBI:597326"/>
    </cofactor>
</comment>
<evidence type="ECO:0000256" key="1">
    <source>
        <dbReference type="ARBA" id="ARBA00001933"/>
    </source>
</evidence>
<dbReference type="PANTHER" id="PTHR42743">
    <property type="entry name" value="AMINO-ACID AMINOTRANSFERASE"/>
    <property type="match status" value="1"/>
</dbReference>
<dbReference type="AlphaFoldDB" id="A0A6B8RAD9"/>
<accession>A0A6B8RAD9</accession>
<protein>
    <submittedName>
        <fullName evidence="5">4-amino-4-deoxychorismate lyase</fullName>
        <ecNumber evidence="5">4.1.3.38</ecNumber>
    </submittedName>
</protein>